<reference evidence="2 3" key="1">
    <citation type="submission" date="2019-07" db="EMBL/GenBank/DDBJ databases">
        <title>complete genome sequencing of Ornithinimicrobium sp. H23M54.</title>
        <authorList>
            <person name="Bae J.-W."/>
            <person name="Lee S.-Y."/>
        </authorList>
    </citation>
    <scope>NUCLEOTIDE SEQUENCE [LARGE SCALE GENOMIC DNA]</scope>
    <source>
        <strain evidence="2 3">H23M54</strain>
    </source>
</reference>
<evidence type="ECO:0000256" key="1">
    <source>
        <dbReference type="SAM" id="Coils"/>
    </source>
</evidence>
<dbReference type="AlphaFoldDB" id="A0A516GAR0"/>
<keyword evidence="3" id="KW-1185">Reference proteome</keyword>
<accession>A0A516GAR0</accession>
<dbReference type="KEGG" id="orz:FNH13_09845"/>
<evidence type="ECO:0000313" key="2">
    <source>
        <dbReference type="EMBL" id="QDO88599.1"/>
    </source>
</evidence>
<organism evidence="2 3">
    <name type="scientific">Ornithinimicrobium ciconiae</name>
    <dbReference type="NCBI Taxonomy" id="2594265"/>
    <lineage>
        <taxon>Bacteria</taxon>
        <taxon>Bacillati</taxon>
        <taxon>Actinomycetota</taxon>
        <taxon>Actinomycetes</taxon>
        <taxon>Micrococcales</taxon>
        <taxon>Ornithinimicrobiaceae</taxon>
        <taxon>Ornithinimicrobium</taxon>
    </lineage>
</organism>
<feature type="coiled-coil region" evidence="1">
    <location>
        <begin position="44"/>
        <end position="71"/>
    </location>
</feature>
<proteinExistence type="predicted"/>
<evidence type="ECO:0000313" key="3">
    <source>
        <dbReference type="Proteomes" id="UP000315395"/>
    </source>
</evidence>
<keyword evidence="1" id="KW-0175">Coiled coil</keyword>
<dbReference type="Proteomes" id="UP000315395">
    <property type="component" value="Chromosome"/>
</dbReference>
<evidence type="ECO:0008006" key="4">
    <source>
        <dbReference type="Google" id="ProtNLM"/>
    </source>
</evidence>
<dbReference type="RefSeq" id="WP_143783277.1">
    <property type="nucleotide sequence ID" value="NZ_CP041616.1"/>
</dbReference>
<name>A0A516GAR0_9MICO</name>
<protein>
    <recommendedName>
        <fullName evidence="4">DUF892 family protein</fullName>
    </recommendedName>
</protein>
<dbReference type="OrthoDB" id="3338687at2"/>
<dbReference type="EMBL" id="CP041616">
    <property type="protein sequence ID" value="QDO88599.1"/>
    <property type="molecule type" value="Genomic_DNA"/>
</dbReference>
<gene>
    <name evidence="2" type="ORF">FNH13_09845</name>
</gene>
<sequence>MTPAPETMDRGLLELYLNDHLSGATAGLSRAQRMVRANADLPIHAGLRQLAQELAEEHDRLRRLIHELGLTQKSYRQVPAKVGEVLGRLKLNGRLLRRSPMTPILEVELLRGAVNAKAGLWELLGANAGSLGLDPAEWEALARQAGEQSELLAQMHSQVVALLTQDG</sequence>